<organism evidence="7 8">
    <name type="scientific">Enterocloster clostridioformis</name>
    <dbReference type="NCBI Taxonomy" id="1531"/>
    <lineage>
        <taxon>Bacteria</taxon>
        <taxon>Bacillati</taxon>
        <taxon>Bacillota</taxon>
        <taxon>Clostridia</taxon>
        <taxon>Lachnospirales</taxon>
        <taxon>Lachnospiraceae</taxon>
        <taxon>Enterocloster</taxon>
    </lineage>
</organism>
<protein>
    <recommendedName>
        <fullName evidence="6">O-antigen ligase-related domain-containing protein</fullName>
    </recommendedName>
</protein>
<feature type="transmembrane region" description="Helical" evidence="5">
    <location>
        <begin position="260"/>
        <end position="281"/>
    </location>
</feature>
<feature type="transmembrane region" description="Helical" evidence="5">
    <location>
        <begin position="37"/>
        <end position="54"/>
    </location>
</feature>
<sequence>MKVAVRSSIKINSILESILALLLVLECNTVYQRMIDVNLHMDWLCIFVACLLAYNTLRKGVLRKSIRYVYIFIAILVVYLVLSFYKSNVISFVSLFCLFFLAMMIYLLNKENEEQILSIYRRFSGIVVYLTAISTMIWFGSEILHIFQPNMEIEIAWGNEHYVRGVLGLFFQCQRDTTFGLGDFYRNSGIFCESPMFSLVATFALIYELFLRGYYKKLRIAVLCIGILSSITSTGIIMLGVCFGLVYWKKIRTGKKWIKILYVGGLIILLPAAFMLLQSVLEMKSTTGSYSIRMADYIIGFRAFLKHPLTGTGFNYLANLLVEKEHIMASFGMKVNDVGFSNSIAAVLGQGGVYLFIVYLLPFFKIMFLGVKTNKRSTKDVVAWVISFLILFCVTIFHAKYIMMYFLAFAYSSWIAMRKSSKNIVI</sequence>
<feature type="transmembrane region" description="Helical" evidence="5">
    <location>
        <begin position="90"/>
        <end position="108"/>
    </location>
</feature>
<feature type="domain" description="O-antigen ligase-related" evidence="6">
    <location>
        <begin position="222"/>
        <end position="360"/>
    </location>
</feature>
<evidence type="ECO:0000256" key="1">
    <source>
        <dbReference type="ARBA" id="ARBA00004141"/>
    </source>
</evidence>
<name>A0A1I0JYY5_9FIRM</name>
<comment type="subcellular location">
    <subcellularLocation>
        <location evidence="1">Membrane</location>
        <topology evidence="1">Multi-pass membrane protein</topology>
    </subcellularLocation>
</comment>
<feature type="transmembrane region" description="Helical" evidence="5">
    <location>
        <begin position="12"/>
        <end position="31"/>
    </location>
</feature>
<dbReference type="InterPro" id="IPR007016">
    <property type="entry name" value="O-antigen_ligase-rel_domated"/>
</dbReference>
<reference evidence="7 8" key="1">
    <citation type="submission" date="2016-10" db="EMBL/GenBank/DDBJ databases">
        <authorList>
            <person name="Varghese N."/>
            <person name="Submissions S."/>
        </authorList>
    </citation>
    <scope>NUCLEOTIDE SEQUENCE [LARGE SCALE GENOMIC DNA]</scope>
    <source>
        <strain evidence="7 8">NLAE-zl-C196</strain>
    </source>
</reference>
<evidence type="ECO:0000256" key="5">
    <source>
        <dbReference type="SAM" id="Phobius"/>
    </source>
</evidence>
<feature type="transmembrane region" description="Helical" evidence="5">
    <location>
        <begin position="66"/>
        <end position="84"/>
    </location>
</feature>
<feature type="transmembrane region" description="Helical" evidence="5">
    <location>
        <begin position="338"/>
        <end position="361"/>
    </location>
</feature>
<feature type="transmembrane region" description="Helical" evidence="5">
    <location>
        <begin position="222"/>
        <end position="248"/>
    </location>
</feature>
<feature type="transmembrane region" description="Helical" evidence="5">
    <location>
        <begin position="381"/>
        <end position="411"/>
    </location>
</feature>
<evidence type="ECO:0000259" key="6">
    <source>
        <dbReference type="Pfam" id="PF04932"/>
    </source>
</evidence>
<dbReference type="AlphaFoldDB" id="A0A1I0JYY5"/>
<feature type="transmembrane region" description="Helical" evidence="5">
    <location>
        <begin position="120"/>
        <end position="141"/>
    </location>
</feature>
<accession>A0A1I0JYY5</accession>
<dbReference type="RefSeq" id="WP_074664292.1">
    <property type="nucleotide sequence ID" value="NZ_FOIO01000076.1"/>
</dbReference>
<comment type="caution">
    <text evidence="7">The sequence shown here is derived from an EMBL/GenBank/DDBJ whole genome shotgun (WGS) entry which is preliminary data.</text>
</comment>
<dbReference type="EMBL" id="FOIO01000076">
    <property type="protein sequence ID" value="SEU16303.1"/>
    <property type="molecule type" value="Genomic_DNA"/>
</dbReference>
<evidence type="ECO:0000256" key="4">
    <source>
        <dbReference type="ARBA" id="ARBA00023136"/>
    </source>
</evidence>
<keyword evidence="2 5" id="KW-0812">Transmembrane</keyword>
<proteinExistence type="predicted"/>
<evidence type="ECO:0000256" key="3">
    <source>
        <dbReference type="ARBA" id="ARBA00022989"/>
    </source>
</evidence>
<keyword evidence="4 5" id="KW-0472">Membrane</keyword>
<evidence type="ECO:0000256" key="2">
    <source>
        <dbReference type="ARBA" id="ARBA00022692"/>
    </source>
</evidence>
<evidence type="ECO:0000313" key="7">
    <source>
        <dbReference type="EMBL" id="SEU16303.1"/>
    </source>
</evidence>
<feature type="transmembrane region" description="Helical" evidence="5">
    <location>
        <begin position="188"/>
        <end position="210"/>
    </location>
</feature>
<gene>
    <name evidence="7" type="ORF">SAMN05216521_10762</name>
</gene>
<keyword evidence="3 5" id="KW-1133">Transmembrane helix</keyword>
<evidence type="ECO:0000313" key="8">
    <source>
        <dbReference type="Proteomes" id="UP000182121"/>
    </source>
</evidence>
<dbReference type="GO" id="GO:0016020">
    <property type="term" value="C:membrane"/>
    <property type="evidence" value="ECO:0007669"/>
    <property type="project" value="UniProtKB-SubCell"/>
</dbReference>
<dbReference type="Proteomes" id="UP000182121">
    <property type="component" value="Unassembled WGS sequence"/>
</dbReference>
<dbReference type="Pfam" id="PF04932">
    <property type="entry name" value="Wzy_C"/>
    <property type="match status" value="1"/>
</dbReference>